<dbReference type="PANTHER" id="PTHR47791:SF1">
    <property type="entry name" value="ENDO MANNANASE, GH76 FAMILY (EUROFUNG)"/>
    <property type="match status" value="1"/>
</dbReference>
<dbReference type="GO" id="GO:0016787">
    <property type="term" value="F:hydrolase activity"/>
    <property type="evidence" value="ECO:0007669"/>
    <property type="project" value="UniProtKB-KW"/>
</dbReference>
<reference evidence="2" key="1">
    <citation type="journal article" date="2020" name="Stud. Mycol.">
        <title>101 Dothideomycetes genomes: a test case for predicting lifestyles and emergence of pathogens.</title>
        <authorList>
            <person name="Haridas S."/>
            <person name="Albert R."/>
            <person name="Binder M."/>
            <person name="Bloem J."/>
            <person name="Labutti K."/>
            <person name="Salamov A."/>
            <person name="Andreopoulos B."/>
            <person name="Baker S."/>
            <person name="Barry K."/>
            <person name="Bills G."/>
            <person name="Bluhm B."/>
            <person name="Cannon C."/>
            <person name="Castanera R."/>
            <person name="Culley D."/>
            <person name="Daum C."/>
            <person name="Ezra D."/>
            <person name="Gonzalez J."/>
            <person name="Henrissat B."/>
            <person name="Kuo A."/>
            <person name="Liang C."/>
            <person name="Lipzen A."/>
            <person name="Lutzoni F."/>
            <person name="Magnuson J."/>
            <person name="Mondo S."/>
            <person name="Nolan M."/>
            <person name="Ohm R."/>
            <person name="Pangilinan J."/>
            <person name="Park H.-J."/>
            <person name="Ramirez L."/>
            <person name="Alfaro M."/>
            <person name="Sun H."/>
            <person name="Tritt A."/>
            <person name="Yoshinaga Y."/>
            <person name="Zwiers L.-H."/>
            <person name="Turgeon B."/>
            <person name="Goodwin S."/>
            <person name="Spatafora J."/>
            <person name="Crous P."/>
            <person name="Grigoriev I."/>
        </authorList>
    </citation>
    <scope>NUCLEOTIDE SEQUENCE</scope>
    <source>
        <strain evidence="2">CBS 109.77</strain>
    </source>
</reference>
<evidence type="ECO:0000313" key="2">
    <source>
        <dbReference type="EMBL" id="KAF2796000.1"/>
    </source>
</evidence>
<dbReference type="PANTHER" id="PTHR47791">
    <property type="entry name" value="MEIOTICALLY UP-REGULATED GENE 191 PROTEIN"/>
    <property type="match status" value="1"/>
</dbReference>
<keyword evidence="1" id="KW-0732">Signal</keyword>
<dbReference type="AlphaFoldDB" id="A0A6A6XHK4"/>
<keyword evidence="3" id="KW-1185">Reference proteome</keyword>
<dbReference type="Gene3D" id="1.50.10.20">
    <property type="match status" value="1"/>
</dbReference>
<dbReference type="Pfam" id="PF03663">
    <property type="entry name" value="Glyco_hydro_76"/>
    <property type="match status" value="1"/>
</dbReference>
<proteinExistence type="predicted"/>
<dbReference type="EMBL" id="MU001842">
    <property type="protein sequence ID" value="KAF2796000.1"/>
    <property type="molecule type" value="Genomic_DNA"/>
</dbReference>
<dbReference type="Proteomes" id="UP000799757">
    <property type="component" value="Unassembled WGS sequence"/>
</dbReference>
<dbReference type="SUPFAM" id="SSF48208">
    <property type="entry name" value="Six-hairpin glycosidases"/>
    <property type="match status" value="1"/>
</dbReference>
<keyword evidence="2" id="KW-0378">Hydrolase</keyword>
<evidence type="ECO:0000313" key="3">
    <source>
        <dbReference type="Proteomes" id="UP000799757"/>
    </source>
</evidence>
<gene>
    <name evidence="2" type="ORF">K505DRAFT_238704</name>
</gene>
<dbReference type="OrthoDB" id="9984024at2759"/>
<organism evidence="2 3">
    <name type="scientific">Melanomma pulvis-pyrius CBS 109.77</name>
    <dbReference type="NCBI Taxonomy" id="1314802"/>
    <lineage>
        <taxon>Eukaryota</taxon>
        <taxon>Fungi</taxon>
        <taxon>Dikarya</taxon>
        <taxon>Ascomycota</taxon>
        <taxon>Pezizomycotina</taxon>
        <taxon>Dothideomycetes</taxon>
        <taxon>Pleosporomycetidae</taxon>
        <taxon>Pleosporales</taxon>
        <taxon>Melanommataceae</taxon>
        <taxon>Melanomma</taxon>
    </lineage>
</organism>
<feature type="signal peptide" evidence="1">
    <location>
        <begin position="1"/>
        <end position="22"/>
    </location>
</feature>
<dbReference type="GO" id="GO:0005975">
    <property type="term" value="P:carbohydrate metabolic process"/>
    <property type="evidence" value="ECO:0007669"/>
    <property type="project" value="InterPro"/>
</dbReference>
<accession>A0A6A6XHK4</accession>
<evidence type="ECO:0000256" key="1">
    <source>
        <dbReference type="SAM" id="SignalP"/>
    </source>
</evidence>
<sequence>MYLSRSFLTLILPLAALPNAYAQNITDPIGRAELAMSALQKFYNAPTGMWTGWWNSANVMTVIANLAKVDPNPQLQDLAARIFANTAAMGPAQNFDPGAEEPFKKRRIASGYTKGIDENGIPFTTYPKGWGTPEYAAKNKKFKSRQDAPAYDPHSWLDGFYDDDLWWALAFLAAYDVTKKVEYLNLGEGIFNGVARVWPSNCGNGGIYWSKDKKYVNAIANELFFSTAAHLANRASDPNKYADWAVKSIDWFVASGMINKDGLINDGLKDDCTNNGLQTWSYNQGVILGGLAELYKVRPAVAYKDLAARLANASLTTIFDKNNILQDPCGPTCGGDASQFKGIYMRGLQALHEVAPDPTYVAAIKANADSVWNNDRDKANLLSIQWAGPFIDVANATTHSSAMEALVAAIAVKDE</sequence>
<name>A0A6A6XHK4_9PLEO</name>
<dbReference type="InterPro" id="IPR005198">
    <property type="entry name" value="Glyco_hydro_76"/>
</dbReference>
<protein>
    <submittedName>
        <fullName evidence="2">Glycoside hydrolase family 76 protein</fullName>
    </submittedName>
</protein>
<dbReference type="InterPro" id="IPR053169">
    <property type="entry name" value="MUG_Protein"/>
</dbReference>
<dbReference type="InterPro" id="IPR008928">
    <property type="entry name" value="6-hairpin_glycosidase_sf"/>
</dbReference>
<feature type="chain" id="PRO_5025551428" evidence="1">
    <location>
        <begin position="23"/>
        <end position="415"/>
    </location>
</feature>